<evidence type="ECO:0000313" key="1">
    <source>
        <dbReference type="EMBL" id="CAB4040104.1"/>
    </source>
</evidence>
<keyword evidence="2" id="KW-1185">Reference proteome</keyword>
<dbReference type="Proteomes" id="UP001152795">
    <property type="component" value="Unassembled WGS sequence"/>
</dbReference>
<dbReference type="OrthoDB" id="8057760at2759"/>
<dbReference type="EMBL" id="CACRXK020026286">
    <property type="protein sequence ID" value="CAB4040104.1"/>
    <property type="molecule type" value="Genomic_DNA"/>
</dbReference>
<proteinExistence type="predicted"/>
<sequence>LLRTLRADMPPSKPKCLQWSSPVVPLRLQKMILNVRGHDVKIRYVPGCKQVLADTLSRASLPNTEQENYEEFQEVNMVLAVSDERYEEFQKETKTDPELQAVLTLVKSGWPDTKQQVPVEARPYWTFRDEVTKSQRYYANKQPSEPLKPIVPPKFPWEKLGTDLFEFRGEHFLVSVCYRSKFPEVTKMESTRSSAVVDELKCQFCVHGIPSSPHFPRANGEAERAIQTIKNLWRKSNDKYLALLHYRTTPLPNIELSPAQLLMGRRLRNDLPVMESLLQPANNSPQRISKYLMKTKEDQKKYHDKHASKELKELQPGAKVRLEPWTYSKEWKPATVVRHHHTPRSYVVQTEDGRKYRRNRQHLRVCPALGSDSNDQTIAPVVDKEMSSPEKADPLSVGADQSTALSIVNPDPLPLPLPEMFPPPGPPAETTSPYVTRSGRLVVKPKRFGW</sequence>
<dbReference type="GO" id="GO:0003676">
    <property type="term" value="F:nucleic acid binding"/>
    <property type="evidence" value="ECO:0007669"/>
    <property type="project" value="InterPro"/>
</dbReference>
<dbReference type="SUPFAM" id="SSF53098">
    <property type="entry name" value="Ribonuclease H-like"/>
    <property type="match status" value="1"/>
</dbReference>
<reference evidence="1" key="1">
    <citation type="submission" date="2020-04" db="EMBL/GenBank/DDBJ databases">
        <authorList>
            <person name="Alioto T."/>
            <person name="Alioto T."/>
            <person name="Gomez Garrido J."/>
        </authorList>
    </citation>
    <scope>NUCLEOTIDE SEQUENCE</scope>
    <source>
        <strain evidence="1">A484AB</strain>
    </source>
</reference>
<dbReference type="PANTHER" id="PTHR37984:SF5">
    <property type="entry name" value="PROTEIN NYNRIN-LIKE"/>
    <property type="match status" value="1"/>
</dbReference>
<dbReference type="InterPro" id="IPR012337">
    <property type="entry name" value="RNaseH-like_sf"/>
</dbReference>
<organism evidence="1 2">
    <name type="scientific">Paramuricea clavata</name>
    <name type="common">Red gorgonian</name>
    <name type="synonym">Violescent sea-whip</name>
    <dbReference type="NCBI Taxonomy" id="317549"/>
    <lineage>
        <taxon>Eukaryota</taxon>
        <taxon>Metazoa</taxon>
        <taxon>Cnidaria</taxon>
        <taxon>Anthozoa</taxon>
        <taxon>Octocorallia</taxon>
        <taxon>Malacalcyonacea</taxon>
        <taxon>Plexauridae</taxon>
        <taxon>Paramuricea</taxon>
    </lineage>
</organism>
<dbReference type="InterPro" id="IPR050951">
    <property type="entry name" value="Retrovirus_Pol_polyprotein"/>
</dbReference>
<evidence type="ECO:0000313" key="2">
    <source>
        <dbReference type="Proteomes" id="UP001152795"/>
    </source>
</evidence>
<dbReference type="InterPro" id="IPR036397">
    <property type="entry name" value="RNaseH_sf"/>
</dbReference>
<dbReference type="PANTHER" id="PTHR37984">
    <property type="entry name" value="PROTEIN CBG26694"/>
    <property type="match status" value="1"/>
</dbReference>
<comment type="caution">
    <text evidence="1">The sequence shown here is derived from an EMBL/GenBank/DDBJ whole genome shotgun (WGS) entry which is preliminary data.</text>
</comment>
<dbReference type="Gene3D" id="3.30.420.10">
    <property type="entry name" value="Ribonuclease H-like superfamily/Ribonuclease H"/>
    <property type="match status" value="1"/>
</dbReference>
<feature type="non-terminal residue" evidence="1">
    <location>
        <position position="450"/>
    </location>
</feature>
<dbReference type="AlphaFoldDB" id="A0A6S7KB36"/>
<name>A0A6S7KB36_PARCT</name>
<gene>
    <name evidence="1" type="ORF">PACLA_8A038428</name>
</gene>
<protein>
    <submittedName>
        <fullName evidence="1">Transposon Ty3-G Gag-Pol poly</fullName>
    </submittedName>
</protein>
<accession>A0A6S7KB36</accession>